<sequence>MASETPNLNLLGRSASLGASQSKLVVASTKKPKILENTSSMASNTALLNLLGRSYSLGVSPSELVEASTVSELTQETVARDTIGTRECNEETPQVSFVNKANPPS</sequence>
<dbReference type="Gramene" id="KFK28607">
    <property type="protein sequence ID" value="KFK28607"/>
    <property type="gene ID" value="AALP_AA7G019800"/>
</dbReference>
<evidence type="ECO:0000313" key="1">
    <source>
        <dbReference type="EMBL" id="KFK28607.1"/>
    </source>
</evidence>
<evidence type="ECO:0000313" key="2">
    <source>
        <dbReference type="Proteomes" id="UP000029120"/>
    </source>
</evidence>
<proteinExistence type="predicted"/>
<protein>
    <submittedName>
        <fullName evidence="1">Uncharacterized protein</fullName>
    </submittedName>
</protein>
<gene>
    <name evidence="1" type="ordered locus">AALP_Aa7g019800</name>
</gene>
<dbReference type="OrthoDB" id="1114261at2759"/>
<dbReference type="EMBL" id="CM002875">
    <property type="protein sequence ID" value="KFK28607.1"/>
    <property type="molecule type" value="Genomic_DNA"/>
</dbReference>
<dbReference type="Proteomes" id="UP000029120">
    <property type="component" value="Chromosome 7"/>
</dbReference>
<organism evidence="1 2">
    <name type="scientific">Arabis alpina</name>
    <name type="common">Alpine rock-cress</name>
    <dbReference type="NCBI Taxonomy" id="50452"/>
    <lineage>
        <taxon>Eukaryota</taxon>
        <taxon>Viridiplantae</taxon>
        <taxon>Streptophyta</taxon>
        <taxon>Embryophyta</taxon>
        <taxon>Tracheophyta</taxon>
        <taxon>Spermatophyta</taxon>
        <taxon>Magnoliopsida</taxon>
        <taxon>eudicotyledons</taxon>
        <taxon>Gunneridae</taxon>
        <taxon>Pentapetalae</taxon>
        <taxon>rosids</taxon>
        <taxon>malvids</taxon>
        <taxon>Brassicales</taxon>
        <taxon>Brassicaceae</taxon>
        <taxon>Arabideae</taxon>
        <taxon>Arabis</taxon>
    </lineage>
</organism>
<accession>A0A087GFF5</accession>
<dbReference type="AlphaFoldDB" id="A0A087GFF5"/>
<keyword evidence="2" id="KW-1185">Reference proteome</keyword>
<reference evidence="2" key="1">
    <citation type="journal article" date="2015" name="Nat. Plants">
        <title>Genome expansion of Arabis alpina linked with retrotransposition and reduced symmetric DNA methylation.</title>
        <authorList>
            <person name="Willing E.M."/>
            <person name="Rawat V."/>
            <person name="Mandakova T."/>
            <person name="Maumus F."/>
            <person name="James G.V."/>
            <person name="Nordstroem K.J."/>
            <person name="Becker C."/>
            <person name="Warthmann N."/>
            <person name="Chica C."/>
            <person name="Szarzynska B."/>
            <person name="Zytnicki M."/>
            <person name="Albani M.C."/>
            <person name="Kiefer C."/>
            <person name="Bergonzi S."/>
            <person name="Castaings L."/>
            <person name="Mateos J.L."/>
            <person name="Berns M.C."/>
            <person name="Bujdoso N."/>
            <person name="Piofczyk T."/>
            <person name="de Lorenzo L."/>
            <person name="Barrero-Sicilia C."/>
            <person name="Mateos I."/>
            <person name="Piednoel M."/>
            <person name="Hagmann J."/>
            <person name="Chen-Min-Tao R."/>
            <person name="Iglesias-Fernandez R."/>
            <person name="Schuster S.C."/>
            <person name="Alonso-Blanco C."/>
            <person name="Roudier F."/>
            <person name="Carbonero P."/>
            <person name="Paz-Ares J."/>
            <person name="Davis S.J."/>
            <person name="Pecinka A."/>
            <person name="Quesneville H."/>
            <person name="Colot V."/>
            <person name="Lysak M.A."/>
            <person name="Weigel D."/>
            <person name="Coupland G."/>
            <person name="Schneeberger K."/>
        </authorList>
    </citation>
    <scope>NUCLEOTIDE SEQUENCE [LARGE SCALE GENOMIC DNA]</scope>
    <source>
        <strain evidence="2">cv. Pajares</strain>
    </source>
</reference>
<name>A0A087GFF5_ARAAL</name>